<evidence type="ECO:0000256" key="6">
    <source>
        <dbReference type="ARBA" id="ARBA00022763"/>
    </source>
</evidence>
<keyword evidence="3" id="KW-0515">Mutator protein</keyword>
<evidence type="ECO:0000256" key="11">
    <source>
        <dbReference type="ARBA" id="ARBA00036904"/>
    </source>
</evidence>
<evidence type="ECO:0000313" key="19">
    <source>
        <dbReference type="EMBL" id="TCS43859.1"/>
    </source>
</evidence>
<keyword evidence="4" id="KW-0235">DNA replication</keyword>
<dbReference type="InterPro" id="IPR015797">
    <property type="entry name" value="NUDIX_hydrolase-like_dom_sf"/>
</dbReference>
<feature type="domain" description="Nudix hydrolase" evidence="18">
    <location>
        <begin position="4"/>
        <end position="129"/>
    </location>
</feature>
<dbReference type="OrthoDB" id="9810648at2"/>
<keyword evidence="7 17" id="KW-0378">Hydrolase</keyword>
<dbReference type="PANTHER" id="PTHR47707">
    <property type="entry name" value="8-OXO-DGTP DIPHOSPHATASE"/>
    <property type="match status" value="1"/>
</dbReference>
<evidence type="ECO:0000313" key="20">
    <source>
        <dbReference type="Proteomes" id="UP000295793"/>
    </source>
</evidence>
<comment type="cofactor">
    <cofactor evidence="1">
        <name>Mg(2+)</name>
        <dbReference type="ChEBI" id="CHEBI:18420"/>
    </cofactor>
</comment>
<proteinExistence type="inferred from homology"/>
<keyword evidence="6" id="KW-0227">DNA damage</keyword>
<dbReference type="InterPro" id="IPR047127">
    <property type="entry name" value="MutT-like"/>
</dbReference>
<protein>
    <recommendedName>
        <fullName evidence="13">8-oxo-dGTP diphosphatase</fullName>
        <ecNumber evidence="12">3.6.1.55</ecNumber>
    </recommendedName>
    <alternativeName>
        <fullName evidence="16">7,8-dihydro-8-oxoguanine-triphosphatase</fullName>
    </alternativeName>
    <alternativeName>
        <fullName evidence="15">Mutator protein MutT</fullName>
    </alternativeName>
    <alternativeName>
        <fullName evidence="14">dGTP pyrophosphohydrolase</fullName>
    </alternativeName>
</protein>
<dbReference type="InterPro" id="IPR000086">
    <property type="entry name" value="NUDIX_hydrolase_dom"/>
</dbReference>
<dbReference type="GO" id="GO:0008413">
    <property type="term" value="F:8-oxo-7,8-dihydroguanosine triphosphate pyrophosphatase activity"/>
    <property type="evidence" value="ECO:0007669"/>
    <property type="project" value="TreeGrafter"/>
</dbReference>
<dbReference type="PANTHER" id="PTHR47707:SF1">
    <property type="entry name" value="NUDIX HYDROLASE FAMILY PROTEIN"/>
    <property type="match status" value="1"/>
</dbReference>
<sequence length="135" mass="15464">MALPAYDVTAAVIERDNKVFCARRAAHKDLAGFWEFPGGKIEPSESFVGCLQRELKEELGIEAKVEKYLMTTTHQYPDKLIRLYVYRVAWLTGELTCSDHDETCWLPVARLRELKWAPADLPILDYLASDSRTTK</sequence>
<dbReference type="RefSeq" id="WP_132698971.1">
    <property type="nucleotide sequence ID" value="NZ_SLZR01000001.1"/>
</dbReference>
<evidence type="ECO:0000256" key="15">
    <source>
        <dbReference type="ARBA" id="ARBA00041979"/>
    </source>
</evidence>
<dbReference type="EMBL" id="SLZR01000001">
    <property type="protein sequence ID" value="TCS43859.1"/>
    <property type="molecule type" value="Genomic_DNA"/>
</dbReference>
<evidence type="ECO:0000256" key="9">
    <source>
        <dbReference type="ARBA" id="ARBA00023204"/>
    </source>
</evidence>
<keyword evidence="20" id="KW-1185">Reference proteome</keyword>
<comment type="catalytic activity">
    <reaction evidence="10">
        <text>8-oxo-dGTP + H2O = 8-oxo-dGMP + diphosphate + H(+)</text>
        <dbReference type="Rhea" id="RHEA:31575"/>
        <dbReference type="ChEBI" id="CHEBI:15377"/>
        <dbReference type="ChEBI" id="CHEBI:15378"/>
        <dbReference type="ChEBI" id="CHEBI:33019"/>
        <dbReference type="ChEBI" id="CHEBI:63224"/>
        <dbReference type="ChEBI" id="CHEBI:77896"/>
        <dbReference type="EC" id="3.6.1.55"/>
    </reaction>
</comment>
<dbReference type="GO" id="GO:0035539">
    <property type="term" value="F:8-oxo-7,8-dihydrodeoxyguanosine triphosphate pyrophosphatase activity"/>
    <property type="evidence" value="ECO:0007669"/>
    <property type="project" value="UniProtKB-EC"/>
</dbReference>
<dbReference type="Pfam" id="PF00293">
    <property type="entry name" value="NUDIX"/>
    <property type="match status" value="1"/>
</dbReference>
<name>A0A4R3IB75_9GAMM</name>
<reference evidence="19 20" key="1">
    <citation type="submission" date="2019-03" db="EMBL/GenBank/DDBJ databases">
        <title>Genomic Encyclopedia of Archaeal and Bacterial Type Strains, Phase II (KMG-II): from individual species to whole genera.</title>
        <authorList>
            <person name="Goeker M."/>
        </authorList>
    </citation>
    <scope>NUCLEOTIDE SEQUENCE [LARGE SCALE GENOMIC DNA]</scope>
    <source>
        <strain evidence="19 20">DSM 15388</strain>
    </source>
</reference>
<dbReference type="InterPro" id="IPR020084">
    <property type="entry name" value="NUDIX_hydrolase_CS"/>
</dbReference>
<evidence type="ECO:0000256" key="12">
    <source>
        <dbReference type="ARBA" id="ARBA00038905"/>
    </source>
</evidence>
<dbReference type="SUPFAM" id="SSF55811">
    <property type="entry name" value="Nudix"/>
    <property type="match status" value="1"/>
</dbReference>
<dbReference type="PROSITE" id="PS00893">
    <property type="entry name" value="NUDIX_BOX"/>
    <property type="match status" value="1"/>
</dbReference>
<dbReference type="GO" id="GO:0006281">
    <property type="term" value="P:DNA repair"/>
    <property type="evidence" value="ECO:0007669"/>
    <property type="project" value="UniProtKB-KW"/>
</dbReference>
<dbReference type="PROSITE" id="PS51462">
    <property type="entry name" value="NUDIX"/>
    <property type="match status" value="1"/>
</dbReference>
<evidence type="ECO:0000256" key="13">
    <source>
        <dbReference type="ARBA" id="ARBA00040794"/>
    </source>
</evidence>
<dbReference type="CDD" id="cd03425">
    <property type="entry name" value="NUDIX_MutT_NudA_like"/>
    <property type="match status" value="1"/>
</dbReference>
<comment type="catalytic activity">
    <reaction evidence="11">
        <text>8-oxo-GTP + H2O = 8-oxo-GMP + diphosphate + H(+)</text>
        <dbReference type="Rhea" id="RHEA:67616"/>
        <dbReference type="ChEBI" id="CHEBI:15377"/>
        <dbReference type="ChEBI" id="CHEBI:15378"/>
        <dbReference type="ChEBI" id="CHEBI:33019"/>
        <dbReference type="ChEBI" id="CHEBI:143553"/>
        <dbReference type="ChEBI" id="CHEBI:145694"/>
    </reaction>
</comment>
<evidence type="ECO:0000256" key="7">
    <source>
        <dbReference type="ARBA" id="ARBA00022801"/>
    </source>
</evidence>
<dbReference type="EC" id="3.6.1.55" evidence="12"/>
<keyword evidence="8" id="KW-0460">Magnesium</keyword>
<dbReference type="GO" id="GO:0046872">
    <property type="term" value="F:metal ion binding"/>
    <property type="evidence" value="ECO:0007669"/>
    <property type="project" value="UniProtKB-KW"/>
</dbReference>
<evidence type="ECO:0000256" key="16">
    <source>
        <dbReference type="ARBA" id="ARBA00042798"/>
    </source>
</evidence>
<evidence type="ECO:0000256" key="17">
    <source>
        <dbReference type="RuleBase" id="RU003476"/>
    </source>
</evidence>
<evidence type="ECO:0000256" key="10">
    <source>
        <dbReference type="ARBA" id="ARBA00035861"/>
    </source>
</evidence>
<keyword evidence="5" id="KW-0479">Metal-binding</keyword>
<evidence type="ECO:0000256" key="1">
    <source>
        <dbReference type="ARBA" id="ARBA00001946"/>
    </source>
</evidence>
<evidence type="ECO:0000256" key="2">
    <source>
        <dbReference type="ARBA" id="ARBA00005582"/>
    </source>
</evidence>
<dbReference type="PRINTS" id="PR00502">
    <property type="entry name" value="NUDIXFAMILY"/>
</dbReference>
<evidence type="ECO:0000256" key="14">
    <source>
        <dbReference type="ARBA" id="ARBA00041592"/>
    </source>
</evidence>
<dbReference type="GO" id="GO:0044716">
    <property type="term" value="F:8-oxo-GDP phosphatase activity"/>
    <property type="evidence" value="ECO:0007669"/>
    <property type="project" value="TreeGrafter"/>
</dbReference>
<keyword evidence="9" id="KW-0234">DNA repair</keyword>
<evidence type="ECO:0000256" key="3">
    <source>
        <dbReference type="ARBA" id="ARBA00022457"/>
    </source>
</evidence>
<comment type="caution">
    <text evidence="19">The sequence shown here is derived from an EMBL/GenBank/DDBJ whole genome shotgun (WGS) entry which is preliminary data.</text>
</comment>
<evidence type="ECO:0000256" key="4">
    <source>
        <dbReference type="ARBA" id="ARBA00022705"/>
    </source>
</evidence>
<organism evidence="19 20">
    <name type="scientific">Reinekea marinisedimentorum</name>
    <dbReference type="NCBI Taxonomy" id="230495"/>
    <lineage>
        <taxon>Bacteria</taxon>
        <taxon>Pseudomonadati</taxon>
        <taxon>Pseudomonadota</taxon>
        <taxon>Gammaproteobacteria</taxon>
        <taxon>Oceanospirillales</taxon>
        <taxon>Saccharospirillaceae</taxon>
        <taxon>Reinekea</taxon>
    </lineage>
</organism>
<dbReference type="InterPro" id="IPR020476">
    <property type="entry name" value="Nudix_hydrolase"/>
</dbReference>
<dbReference type="GO" id="GO:0006260">
    <property type="term" value="P:DNA replication"/>
    <property type="evidence" value="ECO:0007669"/>
    <property type="project" value="UniProtKB-KW"/>
</dbReference>
<comment type="similarity">
    <text evidence="2 17">Belongs to the Nudix hydrolase family.</text>
</comment>
<dbReference type="Gene3D" id="3.90.79.10">
    <property type="entry name" value="Nucleoside Triphosphate Pyrophosphohydrolase"/>
    <property type="match status" value="1"/>
</dbReference>
<evidence type="ECO:0000256" key="5">
    <source>
        <dbReference type="ARBA" id="ARBA00022723"/>
    </source>
</evidence>
<accession>A0A4R3IB75</accession>
<dbReference type="Proteomes" id="UP000295793">
    <property type="component" value="Unassembled WGS sequence"/>
</dbReference>
<evidence type="ECO:0000259" key="18">
    <source>
        <dbReference type="PROSITE" id="PS51462"/>
    </source>
</evidence>
<evidence type="ECO:0000256" key="8">
    <source>
        <dbReference type="ARBA" id="ARBA00022842"/>
    </source>
</evidence>
<dbReference type="GO" id="GO:0044715">
    <property type="term" value="F:8-oxo-dGDP phosphatase activity"/>
    <property type="evidence" value="ECO:0007669"/>
    <property type="project" value="TreeGrafter"/>
</dbReference>
<gene>
    <name evidence="19" type="ORF">BCF53_101202</name>
</gene>
<dbReference type="AlphaFoldDB" id="A0A4R3IB75"/>